<gene>
    <name evidence="2" type="ORF">S01H1_10390</name>
</gene>
<dbReference type="EMBL" id="BARS01005304">
    <property type="protein sequence ID" value="GAF71311.1"/>
    <property type="molecule type" value="Genomic_DNA"/>
</dbReference>
<feature type="compositionally biased region" description="Basic and acidic residues" evidence="1">
    <location>
        <begin position="214"/>
        <end position="225"/>
    </location>
</feature>
<comment type="caution">
    <text evidence="2">The sequence shown here is derived from an EMBL/GenBank/DDBJ whole genome shotgun (WGS) entry which is preliminary data.</text>
</comment>
<dbReference type="AlphaFoldDB" id="X0S7W5"/>
<proteinExistence type="predicted"/>
<feature type="region of interest" description="Disordered" evidence="1">
    <location>
        <begin position="213"/>
        <end position="244"/>
    </location>
</feature>
<name>X0S7W5_9ZZZZ</name>
<reference evidence="2" key="1">
    <citation type="journal article" date="2014" name="Front. Microbiol.">
        <title>High frequency of phylogenetically diverse reductive dehalogenase-homologous genes in deep subseafloor sedimentary metagenomes.</title>
        <authorList>
            <person name="Kawai M."/>
            <person name="Futagami T."/>
            <person name="Toyoda A."/>
            <person name="Takaki Y."/>
            <person name="Nishi S."/>
            <person name="Hori S."/>
            <person name="Arai W."/>
            <person name="Tsubouchi T."/>
            <person name="Morono Y."/>
            <person name="Uchiyama I."/>
            <person name="Ito T."/>
            <person name="Fujiyama A."/>
            <person name="Inagaki F."/>
            <person name="Takami H."/>
        </authorList>
    </citation>
    <scope>NUCLEOTIDE SEQUENCE</scope>
    <source>
        <strain evidence="2">Expedition CK06-06</strain>
    </source>
</reference>
<evidence type="ECO:0000256" key="1">
    <source>
        <dbReference type="SAM" id="MobiDB-lite"/>
    </source>
</evidence>
<evidence type="ECO:0000313" key="2">
    <source>
        <dbReference type="EMBL" id="GAF71311.1"/>
    </source>
</evidence>
<accession>X0S7W5</accession>
<organism evidence="2">
    <name type="scientific">marine sediment metagenome</name>
    <dbReference type="NCBI Taxonomy" id="412755"/>
    <lineage>
        <taxon>unclassified sequences</taxon>
        <taxon>metagenomes</taxon>
        <taxon>ecological metagenomes</taxon>
    </lineage>
</organism>
<sequence length="244" mass="26918">MSKIKVDGKFLDHGMLKSKSESAYDNHMVNAHGRPSTEHTSQRRKAALNFGVSGIFGRMGQNPSINALTNANALAQQQLAQQNIQPLGSGTTYKPDMSQQVMTGSFDPLTQQVGMGIFGDQNARNMAVRGSGLMMHGDKFRDRAKKLSEGSEQGDYDYDNPKVVKLLEKAREADESHESSPAKNVEEKPHGTYGDQGLIKSYKKDGKYVAIDGSVHDNYEDERRASGQALTKAKQKAREARRNK</sequence>
<feature type="region of interest" description="Disordered" evidence="1">
    <location>
        <begin position="170"/>
        <end position="198"/>
    </location>
</feature>
<protein>
    <submittedName>
        <fullName evidence="2">Uncharacterized protein</fullName>
    </submittedName>
</protein>
<feature type="compositionally biased region" description="Basic and acidic residues" evidence="1">
    <location>
        <begin position="170"/>
        <end position="190"/>
    </location>
</feature>